<dbReference type="EMBL" id="JABSTU010000005">
    <property type="protein sequence ID" value="KAH8030002.1"/>
    <property type="molecule type" value="Genomic_DNA"/>
</dbReference>
<dbReference type="AlphaFoldDB" id="A0A9J6E6X0"/>
<organism evidence="1 2">
    <name type="scientific">Rhipicephalus microplus</name>
    <name type="common">Cattle tick</name>
    <name type="synonym">Boophilus microplus</name>
    <dbReference type="NCBI Taxonomy" id="6941"/>
    <lineage>
        <taxon>Eukaryota</taxon>
        <taxon>Metazoa</taxon>
        <taxon>Ecdysozoa</taxon>
        <taxon>Arthropoda</taxon>
        <taxon>Chelicerata</taxon>
        <taxon>Arachnida</taxon>
        <taxon>Acari</taxon>
        <taxon>Parasitiformes</taxon>
        <taxon>Ixodida</taxon>
        <taxon>Ixodoidea</taxon>
        <taxon>Ixodidae</taxon>
        <taxon>Rhipicephalinae</taxon>
        <taxon>Rhipicephalus</taxon>
        <taxon>Boophilus</taxon>
    </lineage>
</organism>
<proteinExistence type="predicted"/>
<sequence>MCGSRDTVSDSRPVAQVVRRPAVATPIGITVAKPTSLDATLFCVLGHSLTLMVPMWSFYCTYIVYPDVVAVSSDAFGAPGGVHSWNEFFHPAQVLPNFYRGLAFSARDAKDENSTVARISSMKKALDGLVANGAVAMGALNFPSDATSGSASSLFKDMFKVLSESLRGKPGALTFLGVRLNSNDDAKKFAFDVQKIG</sequence>
<reference evidence="1" key="1">
    <citation type="journal article" date="2020" name="Cell">
        <title>Large-Scale Comparative Analyses of Tick Genomes Elucidate Their Genetic Diversity and Vector Capacities.</title>
        <authorList>
            <consortium name="Tick Genome and Microbiome Consortium (TIGMIC)"/>
            <person name="Jia N."/>
            <person name="Wang J."/>
            <person name="Shi W."/>
            <person name="Du L."/>
            <person name="Sun Y."/>
            <person name="Zhan W."/>
            <person name="Jiang J.F."/>
            <person name="Wang Q."/>
            <person name="Zhang B."/>
            <person name="Ji P."/>
            <person name="Bell-Sakyi L."/>
            <person name="Cui X.M."/>
            <person name="Yuan T.T."/>
            <person name="Jiang B.G."/>
            <person name="Yang W.F."/>
            <person name="Lam T.T."/>
            <person name="Chang Q.C."/>
            <person name="Ding S.J."/>
            <person name="Wang X.J."/>
            <person name="Zhu J.G."/>
            <person name="Ruan X.D."/>
            <person name="Zhao L."/>
            <person name="Wei J.T."/>
            <person name="Ye R.Z."/>
            <person name="Que T.C."/>
            <person name="Du C.H."/>
            <person name="Zhou Y.H."/>
            <person name="Cheng J.X."/>
            <person name="Dai P.F."/>
            <person name="Guo W.B."/>
            <person name="Han X.H."/>
            <person name="Huang E.J."/>
            <person name="Li L.F."/>
            <person name="Wei W."/>
            <person name="Gao Y.C."/>
            <person name="Liu J.Z."/>
            <person name="Shao H.Z."/>
            <person name="Wang X."/>
            <person name="Wang C.C."/>
            <person name="Yang T.C."/>
            <person name="Huo Q.B."/>
            <person name="Li W."/>
            <person name="Chen H.Y."/>
            <person name="Chen S.E."/>
            <person name="Zhou L.G."/>
            <person name="Ni X.B."/>
            <person name="Tian J.H."/>
            <person name="Sheng Y."/>
            <person name="Liu T."/>
            <person name="Pan Y.S."/>
            <person name="Xia L.Y."/>
            <person name="Li J."/>
            <person name="Zhao F."/>
            <person name="Cao W.C."/>
        </authorList>
    </citation>
    <scope>NUCLEOTIDE SEQUENCE</scope>
    <source>
        <strain evidence="1">Rmic-2018</strain>
    </source>
</reference>
<evidence type="ECO:0000313" key="2">
    <source>
        <dbReference type="Proteomes" id="UP000821866"/>
    </source>
</evidence>
<gene>
    <name evidence="1" type="ORF">HPB51_006434</name>
</gene>
<accession>A0A9J6E6X0</accession>
<keyword evidence="2" id="KW-1185">Reference proteome</keyword>
<comment type="caution">
    <text evidence="1">The sequence shown here is derived from an EMBL/GenBank/DDBJ whole genome shotgun (WGS) entry which is preliminary data.</text>
</comment>
<dbReference type="Proteomes" id="UP000821866">
    <property type="component" value="Chromosome 3"/>
</dbReference>
<reference evidence="1" key="2">
    <citation type="submission" date="2021-09" db="EMBL/GenBank/DDBJ databases">
        <authorList>
            <person name="Jia N."/>
            <person name="Wang J."/>
            <person name="Shi W."/>
            <person name="Du L."/>
            <person name="Sun Y."/>
            <person name="Zhan W."/>
            <person name="Jiang J."/>
            <person name="Wang Q."/>
            <person name="Zhang B."/>
            <person name="Ji P."/>
            <person name="Sakyi L.B."/>
            <person name="Cui X."/>
            <person name="Yuan T."/>
            <person name="Jiang B."/>
            <person name="Yang W."/>
            <person name="Lam T.T.-Y."/>
            <person name="Chang Q."/>
            <person name="Ding S."/>
            <person name="Wang X."/>
            <person name="Zhu J."/>
            <person name="Ruan X."/>
            <person name="Zhao L."/>
            <person name="Wei J."/>
            <person name="Que T."/>
            <person name="Du C."/>
            <person name="Cheng J."/>
            <person name="Dai P."/>
            <person name="Han X."/>
            <person name="Huang E."/>
            <person name="Gao Y."/>
            <person name="Liu J."/>
            <person name="Shao H."/>
            <person name="Ye R."/>
            <person name="Li L."/>
            <person name="Wei W."/>
            <person name="Wang X."/>
            <person name="Wang C."/>
            <person name="Huo Q."/>
            <person name="Li W."/>
            <person name="Guo W."/>
            <person name="Chen H."/>
            <person name="Chen S."/>
            <person name="Zhou L."/>
            <person name="Zhou L."/>
            <person name="Ni X."/>
            <person name="Tian J."/>
            <person name="Zhou Y."/>
            <person name="Sheng Y."/>
            <person name="Liu T."/>
            <person name="Pan Y."/>
            <person name="Xia L."/>
            <person name="Li J."/>
            <person name="Zhao F."/>
            <person name="Cao W."/>
        </authorList>
    </citation>
    <scope>NUCLEOTIDE SEQUENCE</scope>
    <source>
        <strain evidence="1">Rmic-2018</strain>
        <tissue evidence="1">Larvae</tissue>
    </source>
</reference>
<evidence type="ECO:0000313" key="1">
    <source>
        <dbReference type="EMBL" id="KAH8030002.1"/>
    </source>
</evidence>
<name>A0A9J6E6X0_RHIMP</name>
<protein>
    <submittedName>
        <fullName evidence="1">Uncharacterized protein</fullName>
    </submittedName>
</protein>